<gene>
    <name evidence="2" type="ORF">A2893_05235</name>
</gene>
<evidence type="ECO:0000259" key="1">
    <source>
        <dbReference type="Pfam" id="PF08241"/>
    </source>
</evidence>
<dbReference type="CDD" id="cd02440">
    <property type="entry name" value="AdoMet_MTases"/>
    <property type="match status" value="1"/>
</dbReference>
<reference evidence="2 3" key="1">
    <citation type="journal article" date="2016" name="Nat. Commun.">
        <title>Thousands of microbial genomes shed light on interconnected biogeochemical processes in an aquifer system.</title>
        <authorList>
            <person name="Anantharaman K."/>
            <person name="Brown C.T."/>
            <person name="Hug L.A."/>
            <person name="Sharon I."/>
            <person name="Castelle C.J."/>
            <person name="Probst A.J."/>
            <person name="Thomas B.C."/>
            <person name="Singh A."/>
            <person name="Wilkins M.J."/>
            <person name="Karaoz U."/>
            <person name="Brodie E.L."/>
            <person name="Williams K.H."/>
            <person name="Hubbard S.S."/>
            <person name="Banfield J.F."/>
        </authorList>
    </citation>
    <scope>NUCLEOTIDE SEQUENCE [LARGE SCALE GENOMIC DNA]</scope>
</reference>
<name>A0A1F8BM54_9BACT</name>
<dbReference type="InterPro" id="IPR029063">
    <property type="entry name" value="SAM-dependent_MTases_sf"/>
</dbReference>
<dbReference type="GO" id="GO:0008757">
    <property type="term" value="F:S-adenosylmethionine-dependent methyltransferase activity"/>
    <property type="evidence" value="ECO:0007669"/>
    <property type="project" value="InterPro"/>
</dbReference>
<evidence type="ECO:0000313" key="2">
    <source>
        <dbReference type="EMBL" id="OGM65030.1"/>
    </source>
</evidence>
<dbReference type="Proteomes" id="UP000176725">
    <property type="component" value="Unassembled WGS sequence"/>
</dbReference>
<dbReference type="InterPro" id="IPR013216">
    <property type="entry name" value="Methyltransf_11"/>
</dbReference>
<dbReference type="Pfam" id="PF08241">
    <property type="entry name" value="Methyltransf_11"/>
    <property type="match status" value="1"/>
</dbReference>
<proteinExistence type="predicted"/>
<dbReference type="AlphaFoldDB" id="A0A1F8BM54"/>
<evidence type="ECO:0000313" key="3">
    <source>
        <dbReference type="Proteomes" id="UP000176725"/>
    </source>
</evidence>
<dbReference type="Gene3D" id="3.40.50.150">
    <property type="entry name" value="Vaccinia Virus protein VP39"/>
    <property type="match status" value="1"/>
</dbReference>
<sequence length="258" mass="29930">MEIPKDPFRLDELRNELAFRRKLKELKATYSKRFPEIPDWNTPTLWDKLNPEYIVTKESNPIAYDRFRTFTKLLKKIKGKVVDVGAGSGVLEGFIEKEGLNLDWYGVDIAPKSIQQLKKKYPYWNFSIGDAKKLPFKNNLFDCVIVSEVLEHIPPKYTFKALSEVQRVLKHNGKLIISVPLNEGLPEMIKKGINPNAHTRAYTIYLLKAELELAGFKVDWQKELYAFSNNYTLKTFIVKYVLPGIRQPNNVILLARKI</sequence>
<dbReference type="EMBL" id="MGHH01000007">
    <property type="protein sequence ID" value="OGM65030.1"/>
    <property type="molecule type" value="Genomic_DNA"/>
</dbReference>
<accession>A0A1F8BM54</accession>
<dbReference type="STRING" id="1802521.A2893_05235"/>
<dbReference type="PANTHER" id="PTHR43591:SF110">
    <property type="entry name" value="RHODANESE DOMAIN-CONTAINING PROTEIN"/>
    <property type="match status" value="1"/>
</dbReference>
<dbReference type="SUPFAM" id="SSF53335">
    <property type="entry name" value="S-adenosyl-L-methionine-dependent methyltransferases"/>
    <property type="match status" value="1"/>
</dbReference>
<protein>
    <recommendedName>
        <fullName evidence="1">Methyltransferase type 11 domain-containing protein</fullName>
    </recommendedName>
</protein>
<dbReference type="PANTHER" id="PTHR43591">
    <property type="entry name" value="METHYLTRANSFERASE"/>
    <property type="match status" value="1"/>
</dbReference>
<organism evidence="2 3">
    <name type="scientific">Candidatus Woesebacteria bacterium RIFCSPLOWO2_01_FULL_39_25</name>
    <dbReference type="NCBI Taxonomy" id="1802521"/>
    <lineage>
        <taxon>Bacteria</taxon>
        <taxon>Candidatus Woeseibacteriota</taxon>
    </lineage>
</organism>
<feature type="domain" description="Methyltransferase type 11" evidence="1">
    <location>
        <begin position="82"/>
        <end position="177"/>
    </location>
</feature>
<comment type="caution">
    <text evidence="2">The sequence shown here is derived from an EMBL/GenBank/DDBJ whole genome shotgun (WGS) entry which is preliminary data.</text>
</comment>